<reference evidence="2 3" key="1">
    <citation type="submission" date="2012-04" db="EMBL/GenBank/DDBJ databases">
        <title>The Genome Sequence of Saprolegnia declina VS20.</title>
        <authorList>
            <consortium name="The Broad Institute Genome Sequencing Platform"/>
            <person name="Russ C."/>
            <person name="Nusbaum C."/>
            <person name="Tyler B."/>
            <person name="van West P."/>
            <person name="Dieguez-Uribeondo J."/>
            <person name="de Bruijn I."/>
            <person name="Tripathy S."/>
            <person name="Jiang R."/>
            <person name="Young S.K."/>
            <person name="Zeng Q."/>
            <person name="Gargeya S."/>
            <person name="Fitzgerald M."/>
            <person name="Haas B."/>
            <person name="Abouelleil A."/>
            <person name="Alvarado L."/>
            <person name="Arachchi H.M."/>
            <person name="Berlin A."/>
            <person name="Chapman S.B."/>
            <person name="Goldberg J."/>
            <person name="Griggs A."/>
            <person name="Gujja S."/>
            <person name="Hansen M."/>
            <person name="Howarth C."/>
            <person name="Imamovic A."/>
            <person name="Larimer J."/>
            <person name="McCowen C."/>
            <person name="Montmayeur A."/>
            <person name="Murphy C."/>
            <person name="Neiman D."/>
            <person name="Pearson M."/>
            <person name="Priest M."/>
            <person name="Roberts A."/>
            <person name="Saif S."/>
            <person name="Shea T."/>
            <person name="Sisk P."/>
            <person name="Sykes S."/>
            <person name="Wortman J."/>
            <person name="Nusbaum C."/>
            <person name="Birren B."/>
        </authorList>
    </citation>
    <scope>NUCLEOTIDE SEQUENCE [LARGE SCALE GENOMIC DNA]</scope>
    <source>
        <strain evidence="2 3">VS20</strain>
    </source>
</reference>
<dbReference type="eggNOG" id="KOG2155">
    <property type="taxonomic scope" value="Eukaryota"/>
</dbReference>
<dbReference type="PANTHER" id="PTHR46088:SF1">
    <property type="entry name" value="TUBULIN--TYROSINE LIGASE-LIKE PROTEIN 12"/>
    <property type="match status" value="1"/>
</dbReference>
<organism evidence="2 3">
    <name type="scientific">Saprolegnia diclina (strain VS20)</name>
    <dbReference type="NCBI Taxonomy" id="1156394"/>
    <lineage>
        <taxon>Eukaryota</taxon>
        <taxon>Sar</taxon>
        <taxon>Stramenopiles</taxon>
        <taxon>Oomycota</taxon>
        <taxon>Saprolegniomycetes</taxon>
        <taxon>Saprolegniales</taxon>
        <taxon>Saprolegniaceae</taxon>
        <taxon>Saprolegnia</taxon>
    </lineage>
</organism>
<dbReference type="EMBL" id="JH767171">
    <property type="protein sequence ID" value="EQC31065.1"/>
    <property type="molecule type" value="Genomic_DNA"/>
</dbReference>
<dbReference type="OMA" id="WTPDCKR"/>
<feature type="domain" description="Tubulin--tyrosine ligase-like protein 12 SET-like" evidence="1">
    <location>
        <begin position="66"/>
        <end position="208"/>
    </location>
</feature>
<protein>
    <recommendedName>
        <fullName evidence="1">Tubulin--tyrosine ligase-like protein 12 SET-like domain-containing protein</fullName>
    </recommendedName>
</protein>
<dbReference type="AlphaFoldDB" id="T0QC00"/>
<gene>
    <name evidence="2" type="ORF">SDRG_11251</name>
</gene>
<name>T0QC00_SAPDV</name>
<keyword evidence="3" id="KW-1185">Reference proteome</keyword>
<sequence>MATMSANAFAMFLTHHEAQLRGAAIPEHLWPSLFQKLSNEIFDAGNYFQLAADEDGDLHAVALQDIAAADADAVFLIDHAWTYTTDNDQARVALMTAPSLLPRMEALMQLPVDESATTHDRATAVLRAMWRYANSYRLGHLRPEEAATIWYIMDEFGSAIEHADAPTFRMAPFYYAPAQCAFSILWPIEDVEAGDFASLAYATAATDDVRIALLAGIFFPSGEEYVAQLPAICAARQLRQTSIYDAQATRDDEVVSASASVRTPASSWALPIKVCTDLKLMKEFLDDPNFVFVDNEVDANVVWPTRHIKDYVSLEANENVKVFNQFPNEKVLTCKDLLYETCKRACNNQQPPFMALTYNMESELPELMQEYVRRDAAGEDNVWICKPWNLARSLDTTIATSSANLAKLAQTGPKVACKYITQPLLIKERKFDFRFLVMVVNTQPLELYVSGVYWLRIANKPFTMDNFDDFQKHFTVMNYTDYGVEIMHNQEFEDQFAREYPSQDWAIVKADIFNAIKALFAAATSHPAPQGLGHSNKSRALYGVDVMLEWHDEVIHPVVLECNFHPDCTRASRYFPKFFNDLLNVLVLNKPEATVYGATKL</sequence>
<dbReference type="PROSITE" id="PS51221">
    <property type="entry name" value="TTL"/>
    <property type="match status" value="1"/>
</dbReference>
<evidence type="ECO:0000313" key="2">
    <source>
        <dbReference type="EMBL" id="EQC31065.1"/>
    </source>
</evidence>
<accession>T0QC00</accession>
<dbReference type="Pfam" id="PF25556">
    <property type="entry name" value="SET_TTL"/>
    <property type="match status" value="1"/>
</dbReference>
<dbReference type="OrthoDB" id="60477at2759"/>
<dbReference type="VEuPathDB" id="FungiDB:SDRG_11251"/>
<dbReference type="STRING" id="1156394.T0QC00"/>
<dbReference type="PANTHER" id="PTHR46088">
    <property type="entry name" value="TUBULIN--TYROSINE LIGASE-LIKE PROTEIN 12"/>
    <property type="match status" value="1"/>
</dbReference>
<dbReference type="GO" id="GO:0005737">
    <property type="term" value="C:cytoplasm"/>
    <property type="evidence" value="ECO:0007669"/>
    <property type="project" value="TreeGrafter"/>
</dbReference>
<dbReference type="GeneID" id="19951978"/>
<dbReference type="Pfam" id="PF03133">
    <property type="entry name" value="TTL"/>
    <property type="match status" value="1"/>
</dbReference>
<evidence type="ECO:0000313" key="3">
    <source>
        <dbReference type="Proteomes" id="UP000030762"/>
    </source>
</evidence>
<evidence type="ECO:0000259" key="1">
    <source>
        <dbReference type="Pfam" id="PF25556"/>
    </source>
</evidence>
<dbReference type="InParanoid" id="T0QC00"/>
<proteinExistence type="predicted"/>
<dbReference type="RefSeq" id="XP_008615504.1">
    <property type="nucleotide sequence ID" value="XM_008617282.1"/>
</dbReference>
<dbReference type="Gene3D" id="3.30.470.20">
    <property type="entry name" value="ATP-grasp fold, B domain"/>
    <property type="match status" value="1"/>
</dbReference>
<dbReference type="InterPro" id="IPR027749">
    <property type="entry name" value="TTLL12"/>
</dbReference>
<dbReference type="Proteomes" id="UP000030762">
    <property type="component" value="Unassembled WGS sequence"/>
</dbReference>
<dbReference type="InterPro" id="IPR057954">
    <property type="entry name" value="SET_TTL12"/>
</dbReference>
<dbReference type="InterPro" id="IPR004344">
    <property type="entry name" value="TTL/TTLL_fam"/>
</dbReference>